<feature type="compositionally biased region" description="Basic and acidic residues" evidence="1">
    <location>
        <begin position="473"/>
        <end position="548"/>
    </location>
</feature>
<feature type="region of interest" description="Disordered" evidence="1">
    <location>
        <begin position="386"/>
        <end position="637"/>
    </location>
</feature>
<feature type="compositionally biased region" description="Low complexity" evidence="1">
    <location>
        <begin position="591"/>
        <end position="607"/>
    </location>
</feature>
<sequence>MPPREDDGAPSKPLPPDLPVPNHWGDLANRAGGDRDWLKFDPQSALQLGQAISDLREHMRALRRTSEMIQWVPDFADVKAGLHSGHAMASKFGQQGVEMYRILDAHTKILDDMLDTVVAAGKNMTNAEDGNAEELRRQLELINSKTLSTPTAEHSKDDTIKPTTQLDTEQWGDGTFGKYNTGKEDKDGNTIYNNDSNVGKDDPYKVKDNREQPDIKAAAYEKTSIGAETAPGWDGLYQNGKYLEHSKPWSWIEGVAKNWGVIGGKLDTLKVEFGNKVESAINGKSKWEGLGAQAMQDALSKYGQSIEPLAQTAKQTQTILDYVRGFLEDTEYWAPDMPKEELDRNYWLSDRQSLFQQTYIRGIDFTADKIPTLSYPTAAFEGLQPVQFDPKDINKDGKVDDKDFNPLDKNKDGKVDEKDFDPKDTNRDGKVDGNELKAAKGTPGMPGMPGGSPGGSPANSKPGGGLTPQQKKAQQDAENKAKDAEKQRAAWDEKMRKEAERRAKEQEAYEKQQRAENDRRQSEAEQRAKDAAAKQDAAQREAQERAKQQEASAAAREAAQSAQQAAQQGLQAAQQAVQEALSGGQKGLTEAMTAAQQAAQNAMTGAQSALNNSGMPKLGDLASKLGGPGPGPSSLAKGLGLTEAAKLFPRAGASAATAAGTGLGALGRAGAASPMQTTPGSPGPAGAAGQGAGAGNQGYKRPAYLDSDKHLDELLGEAPKVVRPVVEK</sequence>
<dbReference type="EMBL" id="JAGGMR010000001">
    <property type="protein sequence ID" value="MBP2187408.1"/>
    <property type="molecule type" value="Genomic_DNA"/>
</dbReference>
<feature type="compositionally biased region" description="Gly residues" evidence="1">
    <location>
        <begin position="686"/>
        <end position="696"/>
    </location>
</feature>
<reference evidence="2 3" key="1">
    <citation type="submission" date="2021-03" db="EMBL/GenBank/DDBJ databases">
        <title>Sequencing the genomes of 1000 actinobacteria strains.</title>
        <authorList>
            <person name="Klenk H.-P."/>
        </authorList>
    </citation>
    <scope>NUCLEOTIDE SEQUENCE [LARGE SCALE GENOMIC DNA]</scope>
    <source>
        <strain evidence="2 3">DSM 45516</strain>
    </source>
</reference>
<comment type="caution">
    <text evidence="2">The sequence shown here is derived from an EMBL/GenBank/DDBJ whole genome shotgun (WGS) entry which is preliminary data.</text>
</comment>
<evidence type="ECO:0008006" key="4">
    <source>
        <dbReference type="Google" id="ProtNLM"/>
    </source>
</evidence>
<evidence type="ECO:0000313" key="3">
    <source>
        <dbReference type="Proteomes" id="UP001519325"/>
    </source>
</evidence>
<feature type="compositionally biased region" description="Low complexity" evidence="1">
    <location>
        <begin position="549"/>
        <end position="580"/>
    </location>
</feature>
<dbReference type="RefSeq" id="WP_209883987.1">
    <property type="nucleotide sequence ID" value="NZ_JAGGMR010000001.1"/>
</dbReference>
<feature type="region of interest" description="Disordered" evidence="1">
    <location>
        <begin position="1"/>
        <end position="26"/>
    </location>
</feature>
<feature type="compositionally biased region" description="Basic and acidic residues" evidence="1">
    <location>
        <begin position="198"/>
        <end position="212"/>
    </location>
</feature>
<dbReference type="Proteomes" id="UP001519325">
    <property type="component" value="Unassembled WGS sequence"/>
</dbReference>
<name>A0ABS4Q738_9NOCA</name>
<proteinExistence type="predicted"/>
<organism evidence="2 3">
    <name type="scientific">Nocardia goodfellowii</name>
    <dbReference type="NCBI Taxonomy" id="882446"/>
    <lineage>
        <taxon>Bacteria</taxon>
        <taxon>Bacillati</taxon>
        <taxon>Actinomycetota</taxon>
        <taxon>Actinomycetes</taxon>
        <taxon>Mycobacteriales</taxon>
        <taxon>Nocardiaceae</taxon>
        <taxon>Nocardia</taxon>
    </lineage>
</organism>
<dbReference type="InterPro" id="IPR018247">
    <property type="entry name" value="EF_Hand_1_Ca_BS"/>
</dbReference>
<keyword evidence="3" id="KW-1185">Reference proteome</keyword>
<evidence type="ECO:0000256" key="1">
    <source>
        <dbReference type="SAM" id="MobiDB-lite"/>
    </source>
</evidence>
<feature type="region of interest" description="Disordered" evidence="1">
    <location>
        <begin position="165"/>
        <end position="212"/>
    </location>
</feature>
<evidence type="ECO:0000313" key="2">
    <source>
        <dbReference type="EMBL" id="MBP2187408.1"/>
    </source>
</evidence>
<gene>
    <name evidence="2" type="ORF">BJ987_000309</name>
</gene>
<feature type="compositionally biased region" description="Basic and acidic residues" evidence="1">
    <location>
        <begin position="389"/>
        <end position="438"/>
    </location>
</feature>
<feature type="region of interest" description="Disordered" evidence="1">
    <location>
        <begin position="664"/>
        <end position="705"/>
    </location>
</feature>
<dbReference type="PROSITE" id="PS00018">
    <property type="entry name" value="EF_HAND_1"/>
    <property type="match status" value="1"/>
</dbReference>
<accession>A0ABS4Q738</accession>
<protein>
    <recommendedName>
        <fullName evidence="4">EF-hand domain-containing protein</fullName>
    </recommendedName>
</protein>